<dbReference type="SUPFAM" id="SSF54211">
    <property type="entry name" value="Ribosomal protein S5 domain 2-like"/>
    <property type="match status" value="1"/>
</dbReference>
<proteinExistence type="predicted"/>
<evidence type="ECO:0000313" key="2">
    <source>
        <dbReference type="Proteomes" id="UP001416393"/>
    </source>
</evidence>
<dbReference type="EMBL" id="JAZHYP010000010">
    <property type="protein sequence ID" value="MEN3325019.1"/>
    <property type="molecule type" value="Genomic_DNA"/>
</dbReference>
<organism evidence="1 2">
    <name type="scientific">Mariniflexile soesokkakense</name>
    <dbReference type="NCBI Taxonomy" id="1343160"/>
    <lineage>
        <taxon>Bacteria</taxon>
        <taxon>Pseudomonadati</taxon>
        <taxon>Bacteroidota</taxon>
        <taxon>Flavobacteriia</taxon>
        <taxon>Flavobacteriales</taxon>
        <taxon>Flavobacteriaceae</taxon>
        <taxon>Mariniflexile</taxon>
    </lineage>
</organism>
<evidence type="ECO:0000313" key="1">
    <source>
        <dbReference type="EMBL" id="MEN3325019.1"/>
    </source>
</evidence>
<dbReference type="GO" id="GO:0016301">
    <property type="term" value="F:kinase activity"/>
    <property type="evidence" value="ECO:0007669"/>
    <property type="project" value="UniProtKB-KW"/>
</dbReference>
<dbReference type="NCBIfam" id="NF040656">
    <property type="entry name" value="GHMP_GYDIA"/>
    <property type="match status" value="1"/>
</dbReference>
<dbReference type="InterPro" id="IPR047765">
    <property type="entry name" value="GHMP_GYDIA-like"/>
</dbReference>
<gene>
    <name evidence="1" type="ORF">VP395_14870</name>
</gene>
<dbReference type="InterPro" id="IPR020568">
    <property type="entry name" value="Ribosomal_Su5_D2-typ_SF"/>
</dbReference>
<keyword evidence="1" id="KW-0418">Kinase</keyword>
<keyword evidence="1" id="KW-0808">Transferase</keyword>
<keyword evidence="2" id="KW-1185">Reference proteome</keyword>
<dbReference type="RefSeq" id="WP_346242820.1">
    <property type="nucleotide sequence ID" value="NZ_JAZHYP010000010.1"/>
</dbReference>
<protein>
    <submittedName>
        <fullName evidence="1">GYDIA family GHMP kinase</fullName>
    </submittedName>
</protein>
<reference evidence="1 2" key="1">
    <citation type="submission" date="2024-01" db="EMBL/GenBank/DDBJ databases">
        <title>Mariniflexile litorale sp. nov., isolated from the shallow sediments of the Sea of Japan.</title>
        <authorList>
            <person name="Romanenko L."/>
            <person name="Bystritskaya E."/>
            <person name="Isaeva M."/>
        </authorList>
    </citation>
    <scope>NUCLEOTIDE SEQUENCE [LARGE SCALE GENOMIC DNA]</scope>
    <source>
        <strain evidence="1 2">KCTC 32427</strain>
    </source>
</reference>
<comment type="caution">
    <text evidence="1">The sequence shown here is derived from an EMBL/GenBank/DDBJ whole genome shotgun (WGS) entry which is preliminary data.</text>
</comment>
<dbReference type="InterPro" id="IPR014721">
    <property type="entry name" value="Ribsml_uS5_D2-typ_fold_subgr"/>
</dbReference>
<name>A0ABV0AHS8_9FLAO</name>
<dbReference type="Proteomes" id="UP001416393">
    <property type="component" value="Unassembled WGS sequence"/>
</dbReference>
<sequence length="312" mass="35330">MQKFYSNGKLLITGEYVVLDGASSLALPTKFGQSLKIETITESKIVWQSFDEKGNIWFEDRFSFDEIASGFKNPRNDVSKRIIQILEAVKTLNPDFLNSKNGFKISTHLTFPRNWGLGTSSTLINNIANWAYVDANKLLEKTFGGSGYDIACAQNNFPITYQLLNNVISREARNDKKRIIEKVNFNPSFKEHIYFVYLNKKQNSRDGIANYKLNKGNIASSISEINNITNKIIECSSLMDFDYLMNQHETIISKIIKQQTVKSLLFNDFNGSIKSLGAWGGDFILATSAENPIAYFKEKGFDIVIPYDGMVL</sequence>
<accession>A0ABV0AHS8</accession>
<dbReference type="Gene3D" id="3.30.230.10">
    <property type="match status" value="1"/>
</dbReference>